<dbReference type="Pfam" id="PF00225">
    <property type="entry name" value="Kinesin"/>
    <property type="match status" value="1"/>
</dbReference>
<gene>
    <name evidence="10" type="ORF">SeLEV6574_g04829</name>
</gene>
<dbReference type="GO" id="GO:0003777">
    <property type="term" value="F:microtubule motor activity"/>
    <property type="evidence" value="ECO:0007669"/>
    <property type="project" value="InterPro"/>
</dbReference>
<dbReference type="GO" id="GO:0000278">
    <property type="term" value="P:mitotic cell cycle"/>
    <property type="evidence" value="ECO:0007669"/>
    <property type="project" value="TreeGrafter"/>
</dbReference>
<dbReference type="PANTHER" id="PTHR47968">
    <property type="entry name" value="CENTROMERE PROTEIN E"/>
    <property type="match status" value="1"/>
</dbReference>
<proteinExistence type="inferred from homology"/>
<feature type="coiled-coil region" evidence="7">
    <location>
        <begin position="595"/>
        <end position="679"/>
    </location>
</feature>
<organism evidence="10 11">
    <name type="scientific">Synchytrium endobioticum</name>
    <dbReference type="NCBI Taxonomy" id="286115"/>
    <lineage>
        <taxon>Eukaryota</taxon>
        <taxon>Fungi</taxon>
        <taxon>Fungi incertae sedis</taxon>
        <taxon>Chytridiomycota</taxon>
        <taxon>Chytridiomycota incertae sedis</taxon>
        <taxon>Chytridiomycetes</taxon>
        <taxon>Synchytriales</taxon>
        <taxon>Synchytriaceae</taxon>
        <taxon>Synchytrium</taxon>
    </lineage>
</organism>
<evidence type="ECO:0000256" key="3">
    <source>
        <dbReference type="ARBA" id="ARBA00023054"/>
    </source>
</evidence>
<feature type="compositionally biased region" description="Polar residues" evidence="8">
    <location>
        <begin position="1"/>
        <end position="11"/>
    </location>
</feature>
<feature type="binding site" evidence="5">
    <location>
        <begin position="142"/>
        <end position="149"/>
    </location>
    <ligand>
        <name>ATP</name>
        <dbReference type="ChEBI" id="CHEBI:30616"/>
    </ligand>
</feature>
<dbReference type="PANTHER" id="PTHR47968:SF75">
    <property type="entry name" value="CENTROMERE-ASSOCIATED PROTEIN E"/>
    <property type="match status" value="1"/>
</dbReference>
<evidence type="ECO:0000256" key="4">
    <source>
        <dbReference type="ARBA" id="ARBA00023175"/>
    </source>
</evidence>
<dbReference type="FunFam" id="3.40.850.10:FF:000170">
    <property type="entry name" value="Kinesin-like protein"/>
    <property type="match status" value="1"/>
</dbReference>
<evidence type="ECO:0000256" key="2">
    <source>
        <dbReference type="ARBA" id="ARBA00022840"/>
    </source>
</evidence>
<sequence length="690" mass="76695">MPSSIPLSSLTPRRLAAESTPESPLSLPTAGSPSVSPIMPDSASGEANAKAERCHVAVRVRPLMQDEILCNQIHAWDVDTPRHQISTSEEYNNRNRLNKEKPCFYYDNVATGSDNHALYESAIRKLVWSAMEGYNGTVFAYGQTASGKTFTMMGNEDEPGVIPQAIDDVFSYIREQPTDREFLLRVSYMEIYNETIRDLLTPDQTDLRIYEDRKAGVYVSPLKEEIVTTPKQVLKVLARGETLRHVGTTDWNDRSSRSHTIFQMIIESRDRSASSSAASPKPLGSPGSRVSPPTSSRSSISGGSQQGPVTISQLNLIDLAGSERATSNVERRAEGAFINKSLLTLGSVIAKITEEKSAHIPFRDSKLTRILQSALTGHARIAVICTISPTLSCFEESHNTLKFASRVKKVKSTASQNQLMDDKALIQKYKGEILELKHRLHETNLLLESERQQRDTPGDGGLSRDERLGYEEQLHESQLVRTALKERIDHLQKLILSSNTITSKPILDYRHADKKHSVIVSEGLLPPTSTKTHSFPPAPTSGITSPAASSSHTHFPARASRAGSQDAPPAPPISRIHDAIQQLKQESNPLLASLMAELENSPREALRRLADLQKELLELGLSYQELVASRDSNNSGDREELIMQLEEARELIKDLEYENNSQREQLGHLQHKVRDLELAQFEKLESEARP</sequence>
<dbReference type="Proteomes" id="UP000320475">
    <property type="component" value="Unassembled WGS sequence"/>
</dbReference>
<feature type="region of interest" description="Disordered" evidence="8">
    <location>
        <begin position="1"/>
        <end position="46"/>
    </location>
</feature>
<dbReference type="InterPro" id="IPR019821">
    <property type="entry name" value="Kinesin_motor_CS"/>
</dbReference>
<evidence type="ECO:0000256" key="7">
    <source>
        <dbReference type="SAM" id="Coils"/>
    </source>
</evidence>
<dbReference type="Gene3D" id="3.40.850.10">
    <property type="entry name" value="Kinesin motor domain"/>
    <property type="match status" value="1"/>
</dbReference>
<feature type="compositionally biased region" description="Low complexity" evidence="8">
    <location>
        <begin position="273"/>
        <end position="308"/>
    </location>
</feature>
<evidence type="ECO:0000256" key="6">
    <source>
        <dbReference type="RuleBase" id="RU000394"/>
    </source>
</evidence>
<dbReference type="GO" id="GO:0007018">
    <property type="term" value="P:microtubule-based movement"/>
    <property type="evidence" value="ECO:0007669"/>
    <property type="project" value="InterPro"/>
</dbReference>
<dbReference type="PROSITE" id="PS50067">
    <property type="entry name" value="KINESIN_MOTOR_2"/>
    <property type="match status" value="1"/>
</dbReference>
<keyword evidence="3 7" id="KW-0175">Coiled coil</keyword>
<dbReference type="GO" id="GO:0005874">
    <property type="term" value="C:microtubule"/>
    <property type="evidence" value="ECO:0007669"/>
    <property type="project" value="UniProtKB-KW"/>
</dbReference>
<evidence type="ECO:0000256" key="1">
    <source>
        <dbReference type="ARBA" id="ARBA00022741"/>
    </source>
</evidence>
<dbReference type="GO" id="GO:0005524">
    <property type="term" value="F:ATP binding"/>
    <property type="evidence" value="ECO:0007669"/>
    <property type="project" value="UniProtKB-UniRule"/>
</dbReference>
<keyword evidence="2 5" id="KW-0067">ATP-binding</keyword>
<dbReference type="InterPro" id="IPR036961">
    <property type="entry name" value="Kinesin_motor_dom_sf"/>
</dbReference>
<keyword evidence="4 5" id="KW-0505">Motor protein</keyword>
<keyword evidence="1 5" id="KW-0547">Nucleotide-binding</keyword>
<evidence type="ECO:0000259" key="9">
    <source>
        <dbReference type="PROSITE" id="PS50067"/>
    </source>
</evidence>
<dbReference type="CDD" id="cd01374">
    <property type="entry name" value="KISc_CENP_E"/>
    <property type="match status" value="1"/>
</dbReference>
<evidence type="ECO:0000256" key="8">
    <source>
        <dbReference type="SAM" id="MobiDB-lite"/>
    </source>
</evidence>
<dbReference type="SMART" id="SM00129">
    <property type="entry name" value="KISc"/>
    <property type="match status" value="1"/>
</dbReference>
<feature type="region of interest" description="Disordered" evidence="8">
    <location>
        <begin position="268"/>
        <end position="308"/>
    </location>
</feature>
<evidence type="ECO:0000313" key="11">
    <source>
        <dbReference type="Proteomes" id="UP000320475"/>
    </source>
</evidence>
<dbReference type="SUPFAM" id="SSF52540">
    <property type="entry name" value="P-loop containing nucleoside triphosphate hydrolases"/>
    <property type="match status" value="1"/>
</dbReference>
<accession>A0A507CXG2</accession>
<dbReference type="VEuPathDB" id="FungiDB:SeMB42_g05089"/>
<dbReference type="GO" id="GO:0008017">
    <property type="term" value="F:microtubule binding"/>
    <property type="evidence" value="ECO:0007669"/>
    <property type="project" value="InterPro"/>
</dbReference>
<dbReference type="OrthoDB" id="3176171at2759"/>
<evidence type="ECO:0000313" key="10">
    <source>
        <dbReference type="EMBL" id="TPX43856.1"/>
    </source>
</evidence>
<dbReference type="PRINTS" id="PR00380">
    <property type="entry name" value="KINESINHEAVY"/>
</dbReference>
<dbReference type="InterPro" id="IPR027417">
    <property type="entry name" value="P-loop_NTPase"/>
</dbReference>
<dbReference type="InterPro" id="IPR001752">
    <property type="entry name" value="Kinesin_motor_dom"/>
</dbReference>
<protein>
    <recommendedName>
        <fullName evidence="6">Kinesin-like protein</fullName>
    </recommendedName>
</protein>
<dbReference type="EMBL" id="QEAM01000206">
    <property type="protein sequence ID" value="TPX43856.1"/>
    <property type="molecule type" value="Genomic_DNA"/>
</dbReference>
<dbReference type="InterPro" id="IPR027640">
    <property type="entry name" value="Kinesin-like_fam"/>
</dbReference>
<dbReference type="AlphaFoldDB" id="A0A507CXG2"/>
<dbReference type="PROSITE" id="PS00411">
    <property type="entry name" value="KINESIN_MOTOR_1"/>
    <property type="match status" value="1"/>
</dbReference>
<keyword evidence="6" id="KW-0493">Microtubule</keyword>
<reference evidence="10 11" key="1">
    <citation type="journal article" date="2019" name="Sci. Rep.">
        <title>Comparative genomics of chytrid fungi reveal insights into the obligate biotrophic and pathogenic lifestyle of Synchytrium endobioticum.</title>
        <authorList>
            <person name="van de Vossenberg B.T.L.H."/>
            <person name="Warris S."/>
            <person name="Nguyen H.D.T."/>
            <person name="van Gent-Pelzer M.P.E."/>
            <person name="Joly D.L."/>
            <person name="van de Geest H.C."/>
            <person name="Bonants P.J.M."/>
            <person name="Smith D.S."/>
            <person name="Levesque C.A."/>
            <person name="van der Lee T.A.J."/>
        </authorList>
    </citation>
    <scope>NUCLEOTIDE SEQUENCE [LARGE SCALE GENOMIC DNA]</scope>
    <source>
        <strain evidence="10 11">LEV6574</strain>
    </source>
</reference>
<feature type="region of interest" description="Disordered" evidence="8">
    <location>
        <begin position="525"/>
        <end position="572"/>
    </location>
</feature>
<feature type="domain" description="Kinesin motor" evidence="9">
    <location>
        <begin position="53"/>
        <end position="410"/>
    </location>
</feature>
<feature type="compositionally biased region" description="Polar residues" evidence="8">
    <location>
        <begin position="541"/>
        <end position="553"/>
    </location>
</feature>
<evidence type="ECO:0000256" key="5">
    <source>
        <dbReference type="PROSITE-ProRule" id="PRU00283"/>
    </source>
</evidence>
<comment type="similarity">
    <text evidence="5 6">Belongs to the TRAFAC class myosin-kinesin ATPase superfamily. Kinesin family.</text>
</comment>
<comment type="caution">
    <text evidence="10">The sequence shown here is derived from an EMBL/GenBank/DDBJ whole genome shotgun (WGS) entry which is preliminary data.</text>
</comment>
<name>A0A507CXG2_9FUNG</name>